<dbReference type="Pfam" id="PF15935">
    <property type="entry name" value="RnlA_toxin"/>
    <property type="match status" value="1"/>
</dbReference>
<dbReference type="Gene3D" id="6.10.250.2650">
    <property type="match status" value="1"/>
</dbReference>
<reference evidence="4 5" key="1">
    <citation type="submission" date="2013-04" db="EMBL/GenBank/DDBJ databases">
        <title>The Genome Sequence of Parabacteroides gordonii DSM 23371.</title>
        <authorList>
            <consortium name="The Broad Institute Genomics Platform"/>
            <person name="Earl A."/>
            <person name="Ward D."/>
            <person name="Feldgarden M."/>
            <person name="Gevers D."/>
            <person name="Martens E."/>
            <person name="Sakamoto M."/>
            <person name="Benno Y."/>
            <person name="Suzuki N."/>
            <person name="Matsunaga N."/>
            <person name="Koshihara K."/>
            <person name="Seki M."/>
            <person name="Komiya H."/>
            <person name="Walker B."/>
            <person name="Young S."/>
            <person name="Zeng Q."/>
            <person name="Gargeya S."/>
            <person name="Fitzgerald M."/>
            <person name="Haas B."/>
            <person name="Abouelleil A."/>
            <person name="Allen A.W."/>
            <person name="Alvarado L."/>
            <person name="Arachchi H.M."/>
            <person name="Berlin A.M."/>
            <person name="Chapman S.B."/>
            <person name="Gainer-Dewar J."/>
            <person name="Goldberg J."/>
            <person name="Griggs A."/>
            <person name="Gujja S."/>
            <person name="Hansen M."/>
            <person name="Howarth C."/>
            <person name="Imamovic A."/>
            <person name="Ireland A."/>
            <person name="Larimer J."/>
            <person name="McCowan C."/>
            <person name="Murphy C."/>
            <person name="Pearson M."/>
            <person name="Poon T.W."/>
            <person name="Priest M."/>
            <person name="Roberts A."/>
            <person name="Saif S."/>
            <person name="Shea T."/>
            <person name="Sisk P."/>
            <person name="Sykes S."/>
            <person name="Wortman J."/>
            <person name="Nusbaum C."/>
            <person name="Birren B."/>
        </authorList>
    </citation>
    <scope>NUCLEOTIDE SEQUENCE [LARGE SCALE GENOMIC DNA]</scope>
    <source>
        <strain evidence="4 5">MS-1</strain>
    </source>
</reference>
<feature type="domain" description="Bacterial toxin RNase RnlA/LsoA N-terminal" evidence="3">
    <location>
        <begin position="3"/>
        <end position="82"/>
    </location>
</feature>
<dbReference type="InterPro" id="IPR043994">
    <property type="entry name" value="RnlA/LsoA-toxin_DBD"/>
</dbReference>
<dbReference type="Pfam" id="PF19034">
    <property type="entry name" value="RnlA-toxin_DBD"/>
    <property type="match status" value="1"/>
</dbReference>
<dbReference type="EMBL" id="AQHW01000029">
    <property type="protein sequence ID" value="KKB47453.1"/>
    <property type="molecule type" value="Genomic_DNA"/>
</dbReference>
<evidence type="ECO:0000259" key="3">
    <source>
        <dbReference type="Pfam" id="PF19417"/>
    </source>
</evidence>
<dbReference type="InterPro" id="IPR045837">
    <property type="entry name" value="RnlA_toxin_N"/>
</dbReference>
<organism evidence="4 5">
    <name type="scientific">Parabacteroides gordonii MS-1 = DSM 23371</name>
    <dbReference type="NCBI Taxonomy" id="1203610"/>
    <lineage>
        <taxon>Bacteria</taxon>
        <taxon>Pseudomonadati</taxon>
        <taxon>Bacteroidota</taxon>
        <taxon>Bacteroidia</taxon>
        <taxon>Bacteroidales</taxon>
        <taxon>Tannerellaceae</taxon>
        <taxon>Parabacteroides</taxon>
    </lineage>
</organism>
<evidence type="ECO:0008006" key="6">
    <source>
        <dbReference type="Google" id="ProtNLM"/>
    </source>
</evidence>
<dbReference type="STRING" id="1203610.HMPREF1536_05097"/>
<proteinExistence type="predicted"/>
<feature type="domain" description="Bacterial toxin RNase RnlA/LsoA DBD" evidence="2">
    <location>
        <begin position="196"/>
        <end position="316"/>
    </location>
</feature>
<sequence length="349" mass="39325">MAKKHSLSVENIDQVAIDFIATKPSYSIKITDCQEGKLKKIAITHNKETGILNCFINGGQVSYSTQGKAHLKGICEECWNVILQNTSIPCPDKKSFTAKGISEEDFDAFIDVLSESDEIEITTVNTDNNPAIRNQYHLKGKYDAKVSIIFYNNGTLFLQGAVTAFYIELITEIMETISSVPTEVMEDFLAIQPLVGCVIEKDLNKHFTKTENIEGSILEDFLKTSIALANSGVVVDDYGCYTFGIMKALDGLISKRLLEDAPDFKDYGTYFERGKDGNYHFLENVGTYNGNPSLKRALEKAYDFYNKNRHTTFHIDRRNLETSRTLYYDEAVNIIKDGLVIINDLCTNW</sequence>
<evidence type="ECO:0000313" key="5">
    <source>
        <dbReference type="Proteomes" id="UP000033035"/>
    </source>
</evidence>
<dbReference type="AlphaFoldDB" id="A0A0F5IPM6"/>
<evidence type="ECO:0000313" key="4">
    <source>
        <dbReference type="EMBL" id="KKB47453.1"/>
    </source>
</evidence>
<feature type="domain" description="Bacterial toxin RNase RnlA/LsoA N-terminal repeated" evidence="1">
    <location>
        <begin position="92"/>
        <end position="175"/>
    </location>
</feature>
<dbReference type="InterPro" id="IPR031845">
    <property type="entry name" value="RnlA_toxin_NRD"/>
</dbReference>
<dbReference type="GeneID" id="82186551"/>
<dbReference type="Proteomes" id="UP000033035">
    <property type="component" value="Unassembled WGS sequence"/>
</dbReference>
<evidence type="ECO:0000259" key="1">
    <source>
        <dbReference type="Pfam" id="PF15935"/>
    </source>
</evidence>
<name>A0A0F5IPM6_9BACT</name>
<gene>
    <name evidence="4" type="ORF">HMPREF1536_05097</name>
</gene>
<comment type="caution">
    <text evidence="4">The sequence shown here is derived from an EMBL/GenBank/DDBJ whole genome shotgun (WGS) entry which is preliminary data.</text>
</comment>
<dbReference type="Gene3D" id="3.30.160.690">
    <property type="entry name" value="Bacterial toxin RNase RnlA/LsoA, N repeated domain"/>
    <property type="match status" value="1"/>
</dbReference>
<dbReference type="HOGENOM" id="CLU_784921_0_0_10"/>
<keyword evidence="5" id="KW-1185">Reference proteome</keyword>
<dbReference type="GO" id="GO:0004521">
    <property type="term" value="F:RNA endonuclease activity"/>
    <property type="evidence" value="ECO:0007669"/>
    <property type="project" value="InterPro"/>
</dbReference>
<dbReference type="RefSeq" id="WP_004327332.1">
    <property type="nucleotide sequence ID" value="NZ_AUAE01000025.1"/>
</dbReference>
<evidence type="ECO:0000259" key="2">
    <source>
        <dbReference type="Pfam" id="PF19034"/>
    </source>
</evidence>
<accession>A0A0F5IPM6</accession>
<dbReference type="PATRIC" id="fig|1203610.3.peg.5208"/>
<protein>
    <recommendedName>
        <fullName evidence="6">Bacterial toxin RNase RnlA/LsoA DBD domain-containing protein</fullName>
    </recommendedName>
</protein>
<dbReference type="Pfam" id="PF19417">
    <property type="entry name" value="RnlA_toxin_N"/>
    <property type="match status" value="1"/>
</dbReference>